<gene>
    <name evidence="2" type="ORF">FCK90_09330</name>
</gene>
<protein>
    <submittedName>
        <fullName evidence="2">Glycosyltransferase family 4 protein</fullName>
    </submittedName>
</protein>
<dbReference type="OrthoDB" id="477186at2"/>
<dbReference type="Pfam" id="PF13692">
    <property type="entry name" value="Glyco_trans_1_4"/>
    <property type="match status" value="1"/>
</dbReference>
<evidence type="ECO:0000256" key="1">
    <source>
        <dbReference type="SAM" id="MobiDB-lite"/>
    </source>
</evidence>
<keyword evidence="3" id="KW-1185">Reference proteome</keyword>
<comment type="caution">
    <text evidence="2">The sequence shown here is derived from an EMBL/GenBank/DDBJ whole genome shotgun (WGS) entry which is preliminary data.</text>
</comment>
<feature type="compositionally biased region" description="Basic residues" evidence="1">
    <location>
        <begin position="363"/>
        <end position="378"/>
    </location>
</feature>
<dbReference type="SUPFAM" id="SSF53756">
    <property type="entry name" value="UDP-Glycosyltransferase/glycogen phosphorylase"/>
    <property type="match status" value="1"/>
</dbReference>
<feature type="compositionally biased region" description="Basic and acidic residues" evidence="1">
    <location>
        <begin position="352"/>
        <end position="362"/>
    </location>
</feature>
<dbReference type="EMBL" id="SZWF01000013">
    <property type="protein sequence ID" value="KAA9393864.1"/>
    <property type="molecule type" value="Genomic_DNA"/>
</dbReference>
<reference evidence="2 3" key="1">
    <citation type="submission" date="2019-05" db="EMBL/GenBank/DDBJ databases">
        <title>Kocuria coralli sp. nov., a novel actinobacterium isolated from coral reef seawater.</title>
        <authorList>
            <person name="Li J."/>
        </authorList>
    </citation>
    <scope>NUCLEOTIDE SEQUENCE [LARGE SCALE GENOMIC DNA]</scope>
    <source>
        <strain evidence="2 3">SCSIO 13007</strain>
    </source>
</reference>
<dbReference type="AlphaFoldDB" id="A0A5J5KW81"/>
<dbReference type="GO" id="GO:0016757">
    <property type="term" value="F:glycosyltransferase activity"/>
    <property type="evidence" value="ECO:0007669"/>
    <property type="project" value="TreeGrafter"/>
</dbReference>
<name>A0A5J5KW81_9MICC</name>
<dbReference type="PANTHER" id="PTHR12526:SF631">
    <property type="entry name" value="BLL6306 PROTEIN"/>
    <property type="match status" value="1"/>
</dbReference>
<feature type="region of interest" description="Disordered" evidence="1">
    <location>
        <begin position="352"/>
        <end position="378"/>
    </location>
</feature>
<proteinExistence type="predicted"/>
<sequence>MKVRIVGPAPGSTGGVGVMSSYLESTSSQRTSLEFIESGGAPGPKLWRLKNFAMAMLAALRKGGDGDVWVLQLASGGSTWRKLLVSWVLRARKKPYLLHLHGAAYPMFLSGQPAMLRRAILSFFQHATAVLVLGYEWRDFVSRELRVTADRLVLLPNAVPGPEMLPTRSLPVRVLFAGRVGVRKGAPTLLQAWAQVETSGRAVLVLAGDLDDPDGTIAEAVKASTDVEVLGWLDSDGLREQMALAQVLVLPSQVENLPLSLLEGMAWGLAPVVTPVGAVAEVVQDGRDGLLVPVDDADALAAALRRVISDDDDRARLARSARQRWETGYTLESYRPRFDDIVEAARRRHTAERIAEHGAEHGRGRRRSRAAQRKGRTS</sequence>
<evidence type="ECO:0000313" key="3">
    <source>
        <dbReference type="Proteomes" id="UP000325957"/>
    </source>
</evidence>
<dbReference type="Proteomes" id="UP000325957">
    <property type="component" value="Unassembled WGS sequence"/>
</dbReference>
<evidence type="ECO:0000313" key="2">
    <source>
        <dbReference type="EMBL" id="KAA9393864.1"/>
    </source>
</evidence>
<dbReference type="CDD" id="cd03801">
    <property type="entry name" value="GT4_PimA-like"/>
    <property type="match status" value="1"/>
</dbReference>
<organism evidence="2 3">
    <name type="scientific">Kocuria coralli</name>
    <dbReference type="NCBI Taxonomy" id="1461025"/>
    <lineage>
        <taxon>Bacteria</taxon>
        <taxon>Bacillati</taxon>
        <taxon>Actinomycetota</taxon>
        <taxon>Actinomycetes</taxon>
        <taxon>Micrococcales</taxon>
        <taxon>Micrococcaceae</taxon>
        <taxon>Kocuria</taxon>
    </lineage>
</organism>
<accession>A0A5J5KW81</accession>
<keyword evidence="2" id="KW-0808">Transferase</keyword>
<dbReference type="Gene3D" id="3.40.50.2000">
    <property type="entry name" value="Glycogen Phosphorylase B"/>
    <property type="match status" value="2"/>
</dbReference>
<dbReference type="PANTHER" id="PTHR12526">
    <property type="entry name" value="GLYCOSYLTRANSFERASE"/>
    <property type="match status" value="1"/>
</dbReference>